<sequence length="125" mass="13059">MRTQRPRWTAVRVAIAVAALYALVLQAFLGGVLSAGLSGPDHRLCLGTVGTDDDGGPAKPSPAHANCECCTAAHVHPASHAPILAVSTVAWPRRGAVSLAWRPEVVAVPRAPPRFRAHARAPPIV</sequence>
<name>A0ABU0I4S8_9HYPH</name>
<protein>
    <recommendedName>
        <fullName evidence="3">DUF2946 domain-containing protein</fullName>
    </recommendedName>
</protein>
<reference evidence="1 2" key="1">
    <citation type="submission" date="2023-07" db="EMBL/GenBank/DDBJ databases">
        <title>Genomic Encyclopedia of Type Strains, Phase IV (KMG-IV): sequencing the most valuable type-strain genomes for metagenomic binning, comparative biology and taxonomic classification.</title>
        <authorList>
            <person name="Goeker M."/>
        </authorList>
    </citation>
    <scope>NUCLEOTIDE SEQUENCE [LARGE SCALE GENOMIC DNA]</scope>
    <source>
        <strain evidence="1 2">DSM 19013</strain>
    </source>
</reference>
<keyword evidence="2" id="KW-1185">Reference proteome</keyword>
<evidence type="ECO:0000313" key="2">
    <source>
        <dbReference type="Proteomes" id="UP001231124"/>
    </source>
</evidence>
<gene>
    <name evidence="1" type="ORF">QO012_003160</name>
</gene>
<comment type="caution">
    <text evidence="1">The sequence shown here is derived from an EMBL/GenBank/DDBJ whole genome shotgun (WGS) entry which is preliminary data.</text>
</comment>
<dbReference type="RefSeq" id="WP_238207830.1">
    <property type="nucleotide sequence ID" value="NZ_BPQE01000039.1"/>
</dbReference>
<accession>A0ABU0I4S8</accession>
<dbReference type="Proteomes" id="UP001231124">
    <property type="component" value="Unassembled WGS sequence"/>
</dbReference>
<evidence type="ECO:0000313" key="1">
    <source>
        <dbReference type="EMBL" id="MDQ0448649.1"/>
    </source>
</evidence>
<dbReference type="EMBL" id="JAUSVP010000009">
    <property type="protein sequence ID" value="MDQ0448649.1"/>
    <property type="molecule type" value="Genomic_DNA"/>
</dbReference>
<proteinExistence type="predicted"/>
<organism evidence="1 2">
    <name type="scientific">Methylobacterium aerolatum</name>
    <dbReference type="NCBI Taxonomy" id="418708"/>
    <lineage>
        <taxon>Bacteria</taxon>
        <taxon>Pseudomonadati</taxon>
        <taxon>Pseudomonadota</taxon>
        <taxon>Alphaproteobacteria</taxon>
        <taxon>Hyphomicrobiales</taxon>
        <taxon>Methylobacteriaceae</taxon>
        <taxon>Methylobacterium</taxon>
    </lineage>
</organism>
<evidence type="ECO:0008006" key="3">
    <source>
        <dbReference type="Google" id="ProtNLM"/>
    </source>
</evidence>